<keyword evidence="3" id="KW-0949">S-adenosyl-L-methionine</keyword>
<dbReference type="GO" id="GO:0003824">
    <property type="term" value="F:catalytic activity"/>
    <property type="evidence" value="ECO:0007669"/>
    <property type="project" value="InterPro"/>
</dbReference>
<dbReference type="Pfam" id="PF16199">
    <property type="entry name" value="Radical_SAM_C"/>
    <property type="match status" value="1"/>
</dbReference>
<evidence type="ECO:0000256" key="6">
    <source>
        <dbReference type="ARBA" id="ARBA00023014"/>
    </source>
</evidence>
<dbReference type="PROSITE" id="PS51918">
    <property type="entry name" value="RADICAL_SAM"/>
    <property type="match status" value="1"/>
</dbReference>
<dbReference type="AlphaFoldDB" id="B1I434"/>
<dbReference type="SFLD" id="SFLDG01091">
    <property type="entry name" value="uncharacterized_CHP01210-like"/>
    <property type="match status" value="1"/>
</dbReference>
<keyword evidence="6" id="KW-0411">Iron-sulfur</keyword>
<reference evidence="8 9" key="2">
    <citation type="journal article" date="2008" name="Science">
        <title>Environmental genomics reveals a single-species ecosystem deep within Earth.</title>
        <authorList>
            <person name="Chivian D."/>
            <person name="Brodie E.L."/>
            <person name="Alm E.J."/>
            <person name="Culley D.E."/>
            <person name="Dehal P.S."/>
            <person name="Desantis T.Z."/>
            <person name="Gihring T.M."/>
            <person name="Lapidus A."/>
            <person name="Lin L.H."/>
            <person name="Lowry S.R."/>
            <person name="Moser D.P."/>
            <person name="Richardson P.M."/>
            <person name="Southam G."/>
            <person name="Wanger G."/>
            <person name="Pratt L.M."/>
            <person name="Andersen G.L."/>
            <person name="Hazen T.C."/>
            <person name="Brockman F.J."/>
            <person name="Arkin A.P."/>
            <person name="Onstott T.C."/>
        </authorList>
    </citation>
    <scope>NUCLEOTIDE SEQUENCE [LARGE SCALE GENOMIC DNA]</scope>
    <source>
        <strain evidence="8 9">MP104C</strain>
    </source>
</reference>
<dbReference type="PANTHER" id="PTHR11135">
    <property type="entry name" value="HISTONE ACETYLTRANSFERASE-RELATED"/>
    <property type="match status" value="1"/>
</dbReference>
<dbReference type="NCBIfam" id="TIGR01212">
    <property type="entry name" value="TIGR01212 family radical SAM protein"/>
    <property type="match status" value="1"/>
</dbReference>
<comment type="cofactor">
    <cofactor evidence="1">
        <name>[4Fe-4S] cluster</name>
        <dbReference type="ChEBI" id="CHEBI:49883"/>
    </cofactor>
</comment>
<dbReference type="InterPro" id="IPR006638">
    <property type="entry name" value="Elp3/MiaA/NifB-like_rSAM"/>
</dbReference>
<evidence type="ECO:0000256" key="1">
    <source>
        <dbReference type="ARBA" id="ARBA00001966"/>
    </source>
</evidence>
<accession>B1I434</accession>
<reference evidence="9" key="1">
    <citation type="submission" date="2007-10" db="EMBL/GenBank/DDBJ databases">
        <title>Complete sequence of chromosome of Desulforudis audaxviator MP104C.</title>
        <authorList>
            <person name="Copeland A."/>
            <person name="Lucas S."/>
            <person name="Lapidus A."/>
            <person name="Barry K."/>
            <person name="Glavina del Rio T."/>
            <person name="Dalin E."/>
            <person name="Tice H."/>
            <person name="Bruce D."/>
            <person name="Pitluck S."/>
            <person name="Lowry S.R."/>
            <person name="Larimer F."/>
            <person name="Land M.L."/>
            <person name="Hauser L."/>
            <person name="Kyrpides N."/>
            <person name="Ivanova N.N."/>
            <person name="Richardson P."/>
        </authorList>
    </citation>
    <scope>NUCLEOTIDE SEQUENCE [LARGE SCALE GENOMIC DNA]</scope>
    <source>
        <strain evidence="9">MP104C</strain>
    </source>
</reference>
<dbReference type="SMART" id="SM00729">
    <property type="entry name" value="Elp3"/>
    <property type="match status" value="1"/>
</dbReference>
<keyword evidence="5" id="KW-0408">Iron</keyword>
<dbReference type="GO" id="GO:0046872">
    <property type="term" value="F:metal ion binding"/>
    <property type="evidence" value="ECO:0007669"/>
    <property type="project" value="UniProtKB-KW"/>
</dbReference>
<dbReference type="EMBL" id="CP000860">
    <property type="protein sequence ID" value="ACA59667.1"/>
    <property type="molecule type" value="Genomic_DNA"/>
</dbReference>
<dbReference type="STRING" id="477974.Daud_1156"/>
<dbReference type="KEGG" id="dau:Daud_1156"/>
<dbReference type="PANTHER" id="PTHR11135:SF1">
    <property type="entry name" value="PROTEIN YHCC"/>
    <property type="match status" value="1"/>
</dbReference>
<dbReference type="HOGENOM" id="CLU_060920_0_0_9"/>
<sequence>MMQKRYYSFSRFLKERFGGRVYKIPLDAGFTCPNRDGTVGRDGCTFCHNPSFGLFADQALPLEDQLTAASARLRRRHPGPLRFLAYLQNYTGTYGPLDRLKAVYGAAVAHPDVVGLAIGTRPDCVPDPVLDLIGSYAARWHVWLEYGLQSIHNRTLERINRGHTAGQFLDAVARARGRGIFVCAHVILGLPGETPEDTVETARALTQAGVDGVKVHHLQVIRGTPLEAEWRSGRVDVLSPAEYVRWAADFLEHLDAGITIHRLVGEVLNGELLLAPRWNVDKTKILDWIDQELERRGTVQGSRAAPE</sequence>
<evidence type="ECO:0000256" key="4">
    <source>
        <dbReference type="ARBA" id="ARBA00022723"/>
    </source>
</evidence>
<feature type="domain" description="Radical SAM core" evidence="7">
    <location>
        <begin position="16"/>
        <end position="256"/>
    </location>
</feature>
<gene>
    <name evidence="8" type="ordered locus">Daud_1156</name>
</gene>
<dbReference type="CDD" id="cd01335">
    <property type="entry name" value="Radical_SAM"/>
    <property type="match status" value="1"/>
</dbReference>
<dbReference type="SUPFAM" id="SSF102114">
    <property type="entry name" value="Radical SAM enzymes"/>
    <property type="match status" value="1"/>
</dbReference>
<dbReference type="GO" id="GO:0051539">
    <property type="term" value="F:4 iron, 4 sulfur cluster binding"/>
    <property type="evidence" value="ECO:0007669"/>
    <property type="project" value="UniProtKB-KW"/>
</dbReference>
<organism evidence="8 9">
    <name type="scientific">Desulforudis audaxviator (strain MP104C)</name>
    <dbReference type="NCBI Taxonomy" id="477974"/>
    <lineage>
        <taxon>Bacteria</taxon>
        <taxon>Bacillati</taxon>
        <taxon>Bacillota</taxon>
        <taxon>Clostridia</taxon>
        <taxon>Thermoanaerobacterales</taxon>
        <taxon>Candidatus Desulforudaceae</taxon>
        <taxon>Candidatus Desulforudis</taxon>
    </lineage>
</organism>
<dbReference type="Proteomes" id="UP000008544">
    <property type="component" value="Chromosome"/>
</dbReference>
<dbReference type="OrthoDB" id="9801689at2"/>
<dbReference type="Gene3D" id="3.80.30.20">
    <property type="entry name" value="tm_1862 like domain"/>
    <property type="match status" value="1"/>
</dbReference>
<evidence type="ECO:0000313" key="8">
    <source>
        <dbReference type="EMBL" id="ACA59667.1"/>
    </source>
</evidence>
<keyword evidence="2" id="KW-0004">4Fe-4S</keyword>
<name>B1I434_DESAP</name>
<dbReference type="SFLD" id="SFLDG01086">
    <property type="entry name" value="elongater_protein-like"/>
    <property type="match status" value="1"/>
</dbReference>
<dbReference type="InterPro" id="IPR058240">
    <property type="entry name" value="rSAM_sf"/>
</dbReference>
<keyword evidence="9" id="KW-1185">Reference proteome</keyword>
<dbReference type="SFLD" id="SFLDS00029">
    <property type="entry name" value="Radical_SAM"/>
    <property type="match status" value="1"/>
</dbReference>
<evidence type="ECO:0000256" key="3">
    <source>
        <dbReference type="ARBA" id="ARBA00022691"/>
    </source>
</evidence>
<evidence type="ECO:0000313" key="9">
    <source>
        <dbReference type="Proteomes" id="UP000008544"/>
    </source>
</evidence>
<dbReference type="Pfam" id="PF04055">
    <property type="entry name" value="Radical_SAM"/>
    <property type="match status" value="1"/>
</dbReference>
<dbReference type="InterPro" id="IPR039661">
    <property type="entry name" value="ELP3"/>
</dbReference>
<protein>
    <submittedName>
        <fullName evidence="8">Conserved hypothetical radical SAM protein</fullName>
    </submittedName>
</protein>
<dbReference type="InterPro" id="IPR023404">
    <property type="entry name" value="rSAM_horseshoe"/>
</dbReference>
<keyword evidence="4" id="KW-0479">Metal-binding</keyword>
<dbReference type="InterPro" id="IPR005911">
    <property type="entry name" value="YhcC-like"/>
</dbReference>
<evidence type="ECO:0000256" key="5">
    <source>
        <dbReference type="ARBA" id="ARBA00023004"/>
    </source>
</evidence>
<evidence type="ECO:0000256" key="2">
    <source>
        <dbReference type="ARBA" id="ARBA00022485"/>
    </source>
</evidence>
<dbReference type="eggNOG" id="COG1242">
    <property type="taxonomic scope" value="Bacteria"/>
</dbReference>
<dbReference type="InterPro" id="IPR032432">
    <property type="entry name" value="Radical_SAM_C"/>
</dbReference>
<dbReference type="InterPro" id="IPR007197">
    <property type="entry name" value="rSAM"/>
</dbReference>
<proteinExistence type="predicted"/>
<evidence type="ECO:0000259" key="7">
    <source>
        <dbReference type="PROSITE" id="PS51918"/>
    </source>
</evidence>